<dbReference type="EMBL" id="JAGETZ010000001">
    <property type="protein sequence ID" value="MBO2007879.1"/>
    <property type="molecule type" value="Genomic_DNA"/>
</dbReference>
<proteinExistence type="predicted"/>
<protein>
    <submittedName>
        <fullName evidence="1">Uncharacterized protein</fullName>
    </submittedName>
</protein>
<evidence type="ECO:0000313" key="2">
    <source>
        <dbReference type="Proteomes" id="UP000664369"/>
    </source>
</evidence>
<gene>
    <name evidence="1" type="ORF">J4E00_02375</name>
</gene>
<dbReference type="RefSeq" id="WP_208173404.1">
    <property type="nucleotide sequence ID" value="NZ_JAGETZ010000001.1"/>
</dbReference>
<comment type="caution">
    <text evidence="1">The sequence shown here is derived from an EMBL/GenBank/DDBJ whole genome shotgun (WGS) entry which is preliminary data.</text>
</comment>
<dbReference type="Proteomes" id="UP000664369">
    <property type="component" value="Unassembled WGS sequence"/>
</dbReference>
<sequence length="287" mass="33113">MKTGTTRGPADICLLCRERPADKRNAHIVTDFATKGLFGEKHQGKLYLMVVKGDDISFEKKTQQSTPKEDFMLCSECERRMGIVETDISNSFYRRYRKANHRADFPIVHRKLLGGNELNFLLPSKVDSLMFSLFVWMQLWRASACQHEAFKHIKLSDDQEEQLRFHLYNFLKGTKQQTLDFSASHRDSFAPFVYNAIIPQGRIRGDAQVLGMRSIYDGPSMAYVAGLLVFYHFGLAEVPRMGFNDGSRSLEIPMVTVKQWDQWKMRSILPSSYHPFMHLFPTVVNSL</sequence>
<name>A0ABS3Q9E9_9BACT</name>
<organism evidence="1 2">
    <name type="scientific">Hymenobacter negativus</name>
    <dbReference type="NCBI Taxonomy" id="2795026"/>
    <lineage>
        <taxon>Bacteria</taxon>
        <taxon>Pseudomonadati</taxon>
        <taxon>Bacteroidota</taxon>
        <taxon>Cytophagia</taxon>
        <taxon>Cytophagales</taxon>
        <taxon>Hymenobacteraceae</taxon>
        <taxon>Hymenobacter</taxon>
    </lineage>
</organism>
<accession>A0ABS3Q9E9</accession>
<reference evidence="1 2" key="1">
    <citation type="submission" date="2021-03" db="EMBL/GenBank/DDBJ databases">
        <authorList>
            <person name="Kim M.K."/>
        </authorList>
    </citation>
    <scope>NUCLEOTIDE SEQUENCE [LARGE SCALE GENOMIC DNA]</scope>
    <source>
        <strain evidence="1 2">BT442</strain>
    </source>
</reference>
<keyword evidence="2" id="KW-1185">Reference proteome</keyword>
<evidence type="ECO:0000313" key="1">
    <source>
        <dbReference type="EMBL" id="MBO2007879.1"/>
    </source>
</evidence>